<feature type="domain" description="Sodium/calcium exchanger membrane region" evidence="6">
    <location>
        <begin position="4"/>
        <end position="144"/>
    </location>
</feature>
<feature type="transmembrane region" description="Helical" evidence="5">
    <location>
        <begin position="312"/>
        <end position="333"/>
    </location>
</feature>
<sequence>MILSLLAVALGLVLLIFSADAFIDGAVGIATKYHMPKMLIGALIIGVGTSAPEMVVSALSALSGSPGIALGNAYGSNIVNITLVLGVTALIAPIAIQKDALKLDFPWLIGATILSVVLMLDGQFSRLDAIILLAVMFVNIATQIYVAKTYAKAAKESSILAAYEEAEEEAEEDNELPDPDEVHVGKSLFRLVVGLFVMIGSSRLIVWGAVELATLWGLSDLIIGLTIVAIGTSLPELVSSIIAAHRGEFDLALGNVLGSNLFNTLAVVGIAAAIEPVVVAAEVLNRDVMVMCAITAALLLLCAFALKGNGKLGRGVGVGFITCFIGYSAWLAMSALGA</sequence>
<dbReference type="PANTHER" id="PTHR10846:SF8">
    <property type="entry name" value="INNER MEMBRANE PROTEIN YRBG"/>
    <property type="match status" value="1"/>
</dbReference>
<evidence type="ECO:0000256" key="3">
    <source>
        <dbReference type="ARBA" id="ARBA00022989"/>
    </source>
</evidence>
<dbReference type="Pfam" id="PF01699">
    <property type="entry name" value="Na_Ca_ex"/>
    <property type="match status" value="2"/>
</dbReference>
<dbReference type="eggNOG" id="COG0530">
    <property type="taxonomic scope" value="Bacteria"/>
</dbReference>
<feature type="transmembrane region" description="Helical" evidence="5">
    <location>
        <begin position="74"/>
        <end position="97"/>
    </location>
</feature>
<accession>A0A066UK41</accession>
<gene>
    <name evidence="7" type="ORF">MBO_08392</name>
</gene>
<feature type="transmembrane region" description="Helical" evidence="5">
    <location>
        <begin position="127"/>
        <end position="146"/>
    </location>
</feature>
<feature type="domain" description="Sodium/calcium exchanger membrane region" evidence="6">
    <location>
        <begin position="187"/>
        <end position="331"/>
    </location>
</feature>
<evidence type="ECO:0000256" key="4">
    <source>
        <dbReference type="ARBA" id="ARBA00023136"/>
    </source>
</evidence>
<dbReference type="GO" id="GO:0005886">
    <property type="term" value="C:plasma membrane"/>
    <property type="evidence" value="ECO:0007669"/>
    <property type="project" value="TreeGrafter"/>
</dbReference>
<dbReference type="EMBL" id="AOMT01000031">
    <property type="protein sequence ID" value="KDN24583.1"/>
    <property type="molecule type" value="Genomic_DNA"/>
</dbReference>
<dbReference type="GO" id="GO:0008273">
    <property type="term" value="F:calcium, potassium:sodium antiporter activity"/>
    <property type="evidence" value="ECO:0007669"/>
    <property type="project" value="TreeGrafter"/>
</dbReference>
<dbReference type="Gene3D" id="1.20.1420.30">
    <property type="entry name" value="NCX, central ion-binding region"/>
    <property type="match status" value="2"/>
</dbReference>
<dbReference type="GO" id="GO:0006874">
    <property type="term" value="P:intracellular calcium ion homeostasis"/>
    <property type="evidence" value="ECO:0007669"/>
    <property type="project" value="TreeGrafter"/>
</dbReference>
<keyword evidence="4 5" id="KW-0472">Membrane</keyword>
<name>A0A066UK41_9GAMM</name>
<dbReference type="AlphaFoldDB" id="A0A066UK41"/>
<feature type="transmembrane region" description="Helical" evidence="5">
    <location>
        <begin position="38"/>
        <end position="62"/>
    </location>
</feature>
<feature type="transmembrane region" description="Helical" evidence="5">
    <location>
        <begin position="288"/>
        <end position="306"/>
    </location>
</feature>
<evidence type="ECO:0000259" key="6">
    <source>
        <dbReference type="Pfam" id="PF01699"/>
    </source>
</evidence>
<evidence type="ECO:0000256" key="2">
    <source>
        <dbReference type="ARBA" id="ARBA00022692"/>
    </source>
</evidence>
<dbReference type="Proteomes" id="UP000035860">
    <property type="component" value="Unassembled WGS sequence"/>
</dbReference>
<comment type="caution">
    <text evidence="7">The sequence shown here is derived from an EMBL/GenBank/DDBJ whole genome shotgun (WGS) entry which is preliminary data.</text>
</comment>
<dbReference type="Gene3D" id="6.10.280.80">
    <property type="entry name" value="NCX, peripheral helical region"/>
    <property type="match status" value="1"/>
</dbReference>
<reference evidence="7 8" key="1">
    <citation type="journal article" date="2014" name="Genome Announc.">
        <title>Draft Genome Sequence of Moraxella bovoculi Strain 237T (ATCC BAA-1259T) Isolated from a Calf with Infectious Bovine Keratoconjunctivitis.</title>
        <authorList>
            <person name="Calcutt M.J."/>
            <person name="Foecking M.F."/>
            <person name="Martin N.T."/>
            <person name="Mhlanga-Mutangadura T."/>
            <person name="Reilly T.J."/>
        </authorList>
    </citation>
    <scope>NUCLEOTIDE SEQUENCE [LARGE SCALE GENOMIC DNA]</scope>
    <source>
        <strain evidence="7 8">237</strain>
    </source>
</reference>
<dbReference type="GO" id="GO:0005262">
    <property type="term" value="F:calcium channel activity"/>
    <property type="evidence" value="ECO:0007669"/>
    <property type="project" value="TreeGrafter"/>
</dbReference>
<keyword evidence="8" id="KW-1185">Reference proteome</keyword>
<organism evidence="7 8">
    <name type="scientific">Moraxella bovoculi 237</name>
    <dbReference type="NCBI Taxonomy" id="743974"/>
    <lineage>
        <taxon>Bacteria</taxon>
        <taxon>Pseudomonadati</taxon>
        <taxon>Pseudomonadota</taxon>
        <taxon>Gammaproteobacteria</taxon>
        <taxon>Moraxellales</taxon>
        <taxon>Moraxellaceae</taxon>
        <taxon>Moraxella</taxon>
    </lineage>
</organism>
<evidence type="ECO:0000313" key="7">
    <source>
        <dbReference type="EMBL" id="KDN24583.1"/>
    </source>
</evidence>
<proteinExistence type="predicted"/>
<evidence type="ECO:0000256" key="5">
    <source>
        <dbReference type="SAM" id="Phobius"/>
    </source>
</evidence>
<dbReference type="InterPro" id="IPR044880">
    <property type="entry name" value="NCX_ion-bd_dom_sf"/>
</dbReference>
<feature type="transmembrane region" description="Helical" evidence="5">
    <location>
        <begin position="103"/>
        <end position="120"/>
    </location>
</feature>
<feature type="transmembrane region" description="Helical" evidence="5">
    <location>
        <begin position="262"/>
        <end position="281"/>
    </location>
</feature>
<keyword evidence="2 5" id="KW-0812">Transmembrane</keyword>
<evidence type="ECO:0000313" key="8">
    <source>
        <dbReference type="Proteomes" id="UP000035860"/>
    </source>
</evidence>
<dbReference type="RefSeq" id="WP_036366647.1">
    <property type="nucleotide sequence ID" value="NZ_AOMT01000031.1"/>
</dbReference>
<dbReference type="InterPro" id="IPR004837">
    <property type="entry name" value="NaCa_Exmemb"/>
</dbReference>
<keyword evidence="3 5" id="KW-1133">Transmembrane helix</keyword>
<evidence type="ECO:0000256" key="1">
    <source>
        <dbReference type="ARBA" id="ARBA00004141"/>
    </source>
</evidence>
<dbReference type="NCBIfam" id="TIGR00367">
    <property type="entry name" value="calcium/sodium antiporter"/>
    <property type="match status" value="1"/>
</dbReference>
<dbReference type="OrthoDB" id="9794225at2"/>
<feature type="transmembrane region" description="Helical" evidence="5">
    <location>
        <begin position="222"/>
        <end position="242"/>
    </location>
</feature>
<comment type="subcellular location">
    <subcellularLocation>
        <location evidence="1">Membrane</location>
        <topology evidence="1">Multi-pass membrane protein</topology>
    </subcellularLocation>
</comment>
<dbReference type="InterPro" id="IPR004481">
    <property type="entry name" value="K/Na/Ca-exchanger"/>
</dbReference>
<protein>
    <recommendedName>
        <fullName evidence="6">Sodium/calcium exchanger membrane region domain-containing protein</fullName>
    </recommendedName>
</protein>
<feature type="transmembrane region" description="Helical" evidence="5">
    <location>
        <begin position="188"/>
        <end position="210"/>
    </location>
</feature>
<dbReference type="PANTHER" id="PTHR10846">
    <property type="entry name" value="SODIUM/POTASSIUM/CALCIUM EXCHANGER"/>
    <property type="match status" value="1"/>
</dbReference>